<accession>G8Y4L8</accession>
<protein>
    <submittedName>
        <fullName evidence="2">Piso0_005254 protein</fullName>
    </submittedName>
</protein>
<proteinExistence type="predicted"/>
<name>G8Y4L8_PICSO</name>
<evidence type="ECO:0000313" key="2">
    <source>
        <dbReference type="EMBL" id="CCE85636.1"/>
    </source>
</evidence>
<reference evidence="2 3" key="1">
    <citation type="journal article" date="2012" name="G3 (Bethesda)">
        <title>Pichia sorbitophila, an interspecies yeast hybrid reveals early steps of genome resolution following polyploidization.</title>
        <authorList>
            <person name="Leh Louis V."/>
            <person name="Despons L."/>
            <person name="Friedrich A."/>
            <person name="Martin T."/>
            <person name="Durrens P."/>
            <person name="Casaregola S."/>
            <person name="Neuveglise C."/>
            <person name="Fairhead C."/>
            <person name="Marck C."/>
            <person name="Cruz J.A."/>
            <person name="Straub M.L."/>
            <person name="Kugler V."/>
            <person name="Sacerdot C."/>
            <person name="Uzunov Z."/>
            <person name="Thierry A."/>
            <person name="Weiss S."/>
            <person name="Bleykasten C."/>
            <person name="De Montigny J."/>
            <person name="Jacques N."/>
            <person name="Jung P."/>
            <person name="Lemaire M."/>
            <person name="Mallet S."/>
            <person name="Morel G."/>
            <person name="Richard G.F."/>
            <person name="Sarkar A."/>
            <person name="Savel G."/>
            <person name="Schacherer J."/>
            <person name="Seret M.L."/>
            <person name="Talla E."/>
            <person name="Samson G."/>
            <person name="Jubin C."/>
            <person name="Poulain J."/>
            <person name="Vacherie B."/>
            <person name="Barbe V."/>
            <person name="Pelletier E."/>
            <person name="Sherman D.J."/>
            <person name="Westhof E."/>
            <person name="Weissenbach J."/>
            <person name="Baret P.V."/>
            <person name="Wincker P."/>
            <person name="Gaillardin C."/>
            <person name="Dujon B."/>
            <person name="Souciet J.L."/>
        </authorList>
    </citation>
    <scope>NUCLEOTIDE SEQUENCE [LARGE SCALE GENOMIC DNA]</scope>
    <source>
        <strain evidence="3">ATCC MYA-4447 / BCRC 22081 / CBS 7064 / NBRC 10061 / NRRL Y-12695</strain>
    </source>
</reference>
<evidence type="ECO:0000313" key="3">
    <source>
        <dbReference type="Proteomes" id="UP000005222"/>
    </source>
</evidence>
<feature type="region of interest" description="Disordered" evidence="1">
    <location>
        <begin position="1"/>
        <end position="21"/>
    </location>
</feature>
<dbReference type="Proteomes" id="UP000005222">
    <property type="component" value="Chromosome M"/>
</dbReference>
<organism evidence="2 3">
    <name type="scientific">Pichia sorbitophila (strain ATCC MYA-4447 / BCRC 22081 / CBS 7064 / NBRC 10061 / NRRL Y-12695)</name>
    <name type="common">Hybrid yeast</name>
    <dbReference type="NCBI Taxonomy" id="559304"/>
    <lineage>
        <taxon>Eukaryota</taxon>
        <taxon>Fungi</taxon>
        <taxon>Dikarya</taxon>
        <taxon>Ascomycota</taxon>
        <taxon>Saccharomycotina</taxon>
        <taxon>Pichiomycetes</taxon>
        <taxon>Debaryomycetaceae</taxon>
        <taxon>Millerozyma</taxon>
    </lineage>
</organism>
<dbReference type="InParanoid" id="G8Y4L8"/>
<dbReference type="EMBL" id="FO082047">
    <property type="protein sequence ID" value="CCE85636.1"/>
    <property type="molecule type" value="Genomic_DNA"/>
</dbReference>
<dbReference type="HOGENOM" id="CLU_2321192_0_0_1"/>
<sequence>MVNPAPSSGHTPTGEPRPVAVCASHSPPCPSSSPVGPVWRTYTSARVVSRTTETIQSCAGIFGLLVHARYTQLVGRSVLGGACTPSFHRAFLGQHLGLV</sequence>
<keyword evidence="3" id="KW-1185">Reference proteome</keyword>
<evidence type="ECO:0000256" key="1">
    <source>
        <dbReference type="SAM" id="MobiDB-lite"/>
    </source>
</evidence>
<dbReference type="AlphaFoldDB" id="G8Y4L8"/>
<feature type="compositionally biased region" description="Polar residues" evidence="1">
    <location>
        <begin position="1"/>
        <end position="11"/>
    </location>
</feature>
<gene>
    <name evidence="2" type="primary">Piso0_005254</name>
    <name evidence="2" type="ORF">GNLVRS01_PISO0M10792g</name>
</gene>